<feature type="transmembrane region" description="Helical" evidence="17">
    <location>
        <begin position="26"/>
        <end position="49"/>
    </location>
</feature>
<dbReference type="InterPro" id="IPR027387">
    <property type="entry name" value="Cytb/b6-like_sf"/>
</dbReference>
<evidence type="ECO:0000256" key="5">
    <source>
        <dbReference type="ARBA" id="ARBA00022448"/>
    </source>
</evidence>
<feature type="domain" description="Cytochrome b/b6 N-terminal region profile" evidence="18">
    <location>
        <begin position="1"/>
        <end position="201"/>
    </location>
</feature>
<comment type="subcellular location">
    <subcellularLocation>
        <location evidence="2">Mitochondrion inner membrane</location>
        <topology evidence="2">Multi-pass membrane protein</topology>
    </subcellularLocation>
</comment>
<dbReference type="PROSITE" id="PS51003">
    <property type="entry name" value="CYTB_CTER"/>
    <property type="match status" value="1"/>
</dbReference>
<reference evidence="20" key="1">
    <citation type="journal article" date="2022" name="Zookeys">
        <title>Xenos yangi sp. nov.: A new twisted-wing parasite species (Strepsiptera, Xenidae) from Gaoligong Mountains, Southwest China.</title>
        <authorList>
            <person name="Dong Z."/>
            <person name="Liu X."/>
            <person name="Mao C."/>
            <person name="He J."/>
            <person name="Li X."/>
        </authorList>
    </citation>
    <scope>NUCLEOTIDE SEQUENCE</scope>
</reference>
<evidence type="ECO:0000256" key="3">
    <source>
        <dbReference type="ARBA" id="ARBA00011649"/>
    </source>
</evidence>
<dbReference type="GO" id="GO:0046872">
    <property type="term" value="F:metal ion binding"/>
    <property type="evidence" value="ECO:0007669"/>
    <property type="project" value="UniProtKB-UniRule"/>
</dbReference>
<feature type="domain" description="Cytochrome b/b6 C-terminal region profile" evidence="19">
    <location>
        <begin position="201"/>
        <end position="368"/>
    </location>
</feature>
<keyword evidence="16 17" id="KW-0472">Membrane</keyword>
<dbReference type="EMBL" id="OK329872">
    <property type="protein sequence ID" value="UXG18699.1"/>
    <property type="molecule type" value="Genomic_DNA"/>
</dbReference>
<dbReference type="GO" id="GO:0016491">
    <property type="term" value="F:oxidoreductase activity"/>
    <property type="evidence" value="ECO:0007669"/>
    <property type="project" value="UniProtKB-UniRule"/>
</dbReference>
<dbReference type="CDD" id="cd00284">
    <property type="entry name" value="Cytochrome_b_N"/>
    <property type="match status" value="1"/>
</dbReference>
<dbReference type="InterPro" id="IPR036150">
    <property type="entry name" value="Cyt_b/b6_C_sf"/>
</dbReference>
<dbReference type="PANTHER" id="PTHR19271">
    <property type="entry name" value="CYTOCHROME B"/>
    <property type="match status" value="1"/>
</dbReference>
<dbReference type="InterPro" id="IPR005798">
    <property type="entry name" value="Cyt_b/b6_C"/>
</dbReference>
<dbReference type="InterPro" id="IPR005797">
    <property type="entry name" value="Cyt_b/b6_N"/>
</dbReference>
<dbReference type="AlphaFoldDB" id="A0A977LJR3"/>
<comment type="similarity">
    <text evidence="17">Belongs to the cytochrome b family.</text>
</comment>
<keyword evidence="7 17" id="KW-0679">Respiratory chain</keyword>
<keyword evidence="6 17" id="KW-0349">Heme</keyword>
<evidence type="ECO:0000256" key="4">
    <source>
        <dbReference type="ARBA" id="ARBA00013531"/>
    </source>
</evidence>
<keyword evidence="9 17" id="KW-0479">Metal-binding</keyword>
<dbReference type="Pfam" id="PF00032">
    <property type="entry name" value="Cytochrom_B_C"/>
    <property type="match status" value="1"/>
</dbReference>
<feature type="transmembrane region" description="Helical" evidence="17">
    <location>
        <begin position="137"/>
        <end position="158"/>
    </location>
</feature>
<dbReference type="PANTHER" id="PTHR19271:SF16">
    <property type="entry name" value="CYTOCHROME B"/>
    <property type="match status" value="1"/>
</dbReference>
<evidence type="ECO:0000256" key="13">
    <source>
        <dbReference type="ARBA" id="ARBA00023004"/>
    </source>
</evidence>
<accession>A0A977LJR3</accession>
<dbReference type="GO" id="GO:0008121">
    <property type="term" value="F:quinol-cytochrome-c reductase activity"/>
    <property type="evidence" value="ECO:0007669"/>
    <property type="project" value="TreeGrafter"/>
</dbReference>
<comment type="subunit">
    <text evidence="3">The main subunits of complex b-c1 are: cytochrome b, cytochrome c1 and the Rieske protein.</text>
</comment>
<feature type="transmembrane region" description="Helical" evidence="17">
    <location>
        <begin position="220"/>
        <end position="242"/>
    </location>
</feature>
<keyword evidence="8 17" id="KW-0812">Transmembrane</keyword>
<keyword evidence="15 17" id="KW-0496">Mitochondrion</keyword>
<feature type="transmembrane region" description="Helical" evidence="17">
    <location>
        <begin position="103"/>
        <end position="125"/>
    </location>
</feature>
<proteinExistence type="inferred from homology"/>
<evidence type="ECO:0000313" key="20">
    <source>
        <dbReference type="EMBL" id="UXG18699.1"/>
    </source>
</evidence>
<feature type="transmembrane region" description="Helical" evidence="17">
    <location>
        <begin position="170"/>
        <end position="190"/>
    </location>
</feature>
<comment type="function">
    <text evidence="1 17">Component of the ubiquinol-cytochrome c reductase complex (complex III or cytochrome b-c1 complex) that is part of the mitochondrial respiratory chain. The b-c1 complex mediates electron transfer from ubiquinol to cytochrome c. Contributes to the generation of a proton gradient across the mitochondrial membrane that is then used for ATP synthesis.</text>
</comment>
<gene>
    <name evidence="20" type="primary">cob</name>
</gene>
<evidence type="ECO:0000256" key="17">
    <source>
        <dbReference type="RuleBase" id="RU362117"/>
    </source>
</evidence>
<evidence type="ECO:0000256" key="1">
    <source>
        <dbReference type="ARBA" id="ARBA00002566"/>
    </source>
</evidence>
<evidence type="ECO:0000256" key="11">
    <source>
        <dbReference type="ARBA" id="ARBA00022982"/>
    </source>
</evidence>
<keyword evidence="14" id="KW-0830">Ubiquinone</keyword>
<keyword evidence="10" id="KW-0999">Mitochondrion inner membrane</keyword>
<evidence type="ECO:0000256" key="14">
    <source>
        <dbReference type="ARBA" id="ARBA00023075"/>
    </source>
</evidence>
<dbReference type="InterPro" id="IPR016174">
    <property type="entry name" value="Di-haem_cyt_TM"/>
</dbReference>
<dbReference type="SUPFAM" id="SSF81648">
    <property type="entry name" value="a domain/subunit of cytochrome bc1 complex (Ubiquinol-cytochrome c reductase)"/>
    <property type="match status" value="1"/>
</dbReference>
<evidence type="ECO:0000259" key="18">
    <source>
        <dbReference type="PROSITE" id="PS51002"/>
    </source>
</evidence>
<evidence type="ECO:0000256" key="12">
    <source>
        <dbReference type="ARBA" id="ARBA00022989"/>
    </source>
</evidence>
<sequence>MTNYKLLKNKLINIPIPSNITYMWNYGSILLICFITQLLSGLMLTMYYLPMSYKAFDSIFYIMREPSMSWFIRLFHCNMASMYFLALYLHLSRNLFIKSFFNYTWMTGSMIFLLSTMTAFLGYVLPWGQMSYWGAMVITNLLTSIPYIGNSILTWIWGNFTISSYTLTRFYLFHFILPFIIMMFIILHIYSLHLTGSSNPLGMKNNDMISFHPYFTWKDFIGFMMMFMLLMMFINLLPFYLLNPENFNLANPLLTPPHIEPEWYFLYAYTILRSIPNKLGGTIALFTSILMLFILPLLNSNMKFKNNKFFPINNLLIIIFYFNFISLTMMGMLPIENPFYSISQILSFLFFLYFLIDPIIMHFWYKMM</sequence>
<keyword evidence="11 17" id="KW-0249">Electron transport</keyword>
<evidence type="ECO:0000256" key="2">
    <source>
        <dbReference type="ARBA" id="ARBA00004448"/>
    </source>
</evidence>
<name>A0A977LJR3_9NEOP</name>
<evidence type="ECO:0000259" key="19">
    <source>
        <dbReference type="PROSITE" id="PS51003"/>
    </source>
</evidence>
<feature type="transmembrane region" description="Helical" evidence="17">
    <location>
        <begin position="345"/>
        <end position="365"/>
    </location>
</feature>
<dbReference type="GO" id="GO:0005743">
    <property type="term" value="C:mitochondrial inner membrane"/>
    <property type="evidence" value="ECO:0007669"/>
    <property type="project" value="UniProtKB-SubCell"/>
</dbReference>
<keyword evidence="5 17" id="KW-0813">Transport</keyword>
<feature type="transmembrane region" description="Helical" evidence="17">
    <location>
        <begin position="279"/>
        <end position="298"/>
    </location>
</feature>
<keyword evidence="13 17" id="KW-0408">Iron</keyword>
<evidence type="ECO:0000256" key="9">
    <source>
        <dbReference type="ARBA" id="ARBA00022723"/>
    </source>
</evidence>
<dbReference type="SUPFAM" id="SSF81342">
    <property type="entry name" value="Transmembrane di-heme cytochromes"/>
    <property type="match status" value="1"/>
</dbReference>
<evidence type="ECO:0000256" key="6">
    <source>
        <dbReference type="ARBA" id="ARBA00022617"/>
    </source>
</evidence>
<comment type="cofactor">
    <cofactor evidence="17">
        <name>heme b</name>
        <dbReference type="ChEBI" id="CHEBI:60344"/>
    </cofactor>
    <text evidence="17">Binds 2 heme groups non-covalently.</text>
</comment>
<dbReference type="Pfam" id="PF00033">
    <property type="entry name" value="Cytochrome_B"/>
    <property type="match status" value="1"/>
</dbReference>
<evidence type="ECO:0000256" key="16">
    <source>
        <dbReference type="ARBA" id="ARBA00023136"/>
    </source>
</evidence>
<evidence type="ECO:0000256" key="8">
    <source>
        <dbReference type="ARBA" id="ARBA00022692"/>
    </source>
</evidence>
<evidence type="ECO:0000256" key="7">
    <source>
        <dbReference type="ARBA" id="ARBA00022660"/>
    </source>
</evidence>
<organism evidence="20">
    <name type="scientific">Xenos yangi</name>
    <dbReference type="NCBI Taxonomy" id="2980483"/>
    <lineage>
        <taxon>Eukaryota</taxon>
        <taxon>Metazoa</taxon>
        <taxon>Ecdysozoa</taxon>
        <taxon>Arthropoda</taxon>
        <taxon>Hexapoda</taxon>
        <taxon>Insecta</taxon>
        <taxon>Pterygota</taxon>
        <taxon>Neoptera</taxon>
        <taxon>Endopterygota</taxon>
        <taxon>Strepsiptera</taxon>
        <taxon>Stylopidia</taxon>
        <taxon>Xenidae</taxon>
        <taxon>Xenos</taxon>
    </lineage>
</organism>
<evidence type="ECO:0000256" key="10">
    <source>
        <dbReference type="ARBA" id="ARBA00022792"/>
    </source>
</evidence>
<feature type="transmembrane region" description="Helical" evidence="17">
    <location>
        <begin position="310"/>
        <end position="333"/>
    </location>
</feature>
<dbReference type="InterPro" id="IPR048259">
    <property type="entry name" value="Cytochrome_b_N_euk/bac"/>
</dbReference>
<feature type="transmembrane region" description="Helical" evidence="17">
    <location>
        <begin position="70"/>
        <end position="91"/>
    </location>
</feature>
<evidence type="ECO:0000256" key="15">
    <source>
        <dbReference type="ARBA" id="ARBA00023128"/>
    </source>
</evidence>
<protein>
    <recommendedName>
        <fullName evidence="4 17">Cytochrome b</fullName>
    </recommendedName>
</protein>
<dbReference type="PROSITE" id="PS51002">
    <property type="entry name" value="CYTB_NTER"/>
    <property type="match status" value="1"/>
</dbReference>
<dbReference type="GO" id="GO:0006122">
    <property type="term" value="P:mitochondrial electron transport, ubiquinol to cytochrome c"/>
    <property type="evidence" value="ECO:0007669"/>
    <property type="project" value="TreeGrafter"/>
</dbReference>
<dbReference type="Gene3D" id="1.20.810.10">
    <property type="entry name" value="Cytochrome Bc1 Complex, Chain C"/>
    <property type="match status" value="1"/>
</dbReference>
<geneLocation type="mitochondrion" evidence="20"/>
<keyword evidence="12 17" id="KW-1133">Transmembrane helix</keyword>